<name>A0A9W7W4T9_9PEZI</name>
<organism evidence="2 3">
    <name type="scientific">Teratosphaeria destructans</name>
    <dbReference type="NCBI Taxonomy" id="418781"/>
    <lineage>
        <taxon>Eukaryota</taxon>
        <taxon>Fungi</taxon>
        <taxon>Dikarya</taxon>
        <taxon>Ascomycota</taxon>
        <taxon>Pezizomycotina</taxon>
        <taxon>Dothideomycetes</taxon>
        <taxon>Dothideomycetidae</taxon>
        <taxon>Mycosphaerellales</taxon>
        <taxon>Teratosphaeriaceae</taxon>
        <taxon>Teratosphaeria</taxon>
    </lineage>
</organism>
<dbReference type="InterPro" id="IPR053008">
    <property type="entry name" value="Phomopsin_biosynth_assoc"/>
</dbReference>
<dbReference type="PANTHER" id="PTHR35896:SF3">
    <property type="entry name" value="MAJOR FACILITATOR SUPERFAMILY TRANSPORTER"/>
    <property type="match status" value="1"/>
</dbReference>
<keyword evidence="1" id="KW-0472">Membrane</keyword>
<feature type="transmembrane region" description="Helical" evidence="1">
    <location>
        <begin position="23"/>
        <end position="48"/>
    </location>
</feature>
<evidence type="ECO:0000256" key="1">
    <source>
        <dbReference type="SAM" id="Phobius"/>
    </source>
</evidence>
<keyword evidence="1" id="KW-1133">Transmembrane helix</keyword>
<comment type="caution">
    <text evidence="2">The sequence shown here is derived from an EMBL/GenBank/DDBJ whole genome shotgun (WGS) entry which is preliminary data.</text>
</comment>
<dbReference type="Proteomes" id="UP001138500">
    <property type="component" value="Unassembled WGS sequence"/>
</dbReference>
<reference evidence="2 3" key="2">
    <citation type="journal article" date="2021" name="Curr. Genet.">
        <title>Genetic response to nitrogen starvation in the aggressive Eucalyptus foliar pathogen Teratosphaeria destructans.</title>
        <authorList>
            <person name="Havenga M."/>
            <person name="Wingfield B.D."/>
            <person name="Wingfield M.J."/>
            <person name="Dreyer L.L."/>
            <person name="Roets F."/>
            <person name="Aylward J."/>
        </authorList>
    </citation>
    <scope>NUCLEOTIDE SEQUENCE [LARGE SCALE GENOMIC DNA]</scope>
    <source>
        <strain evidence="2">CMW44962</strain>
    </source>
</reference>
<dbReference type="OrthoDB" id="3501153at2759"/>
<evidence type="ECO:0000313" key="2">
    <source>
        <dbReference type="EMBL" id="KAH9835488.1"/>
    </source>
</evidence>
<dbReference type="AlphaFoldDB" id="A0A9W7W4T9"/>
<sequence length="231" mass="25980">MQCSDKSLYDQSQRGAMCKRRKIALVEATLSVLVLLVSIALAIASHLLPRSLYPHYHNNSQIDAHTSRYPDRIQCHLDEQEISTKDCIFDEMLNGWVPSACYNEQLASEALQDDTLLAQLQAAGHFQWYADLDHTTPITTAALPGHLRSPVGNMTAHTIEKWHVAHCLYVWRLGHAAFTRVSQGQKQVYVNSRVLSADHVQHCNEVIASQEHRVGAKAVVYFALNHCVRIS</sequence>
<proteinExistence type="predicted"/>
<protein>
    <submittedName>
        <fullName evidence="2">Uncharacterized protein</fullName>
    </submittedName>
</protein>
<evidence type="ECO:0000313" key="3">
    <source>
        <dbReference type="Proteomes" id="UP001138500"/>
    </source>
</evidence>
<gene>
    <name evidence="2" type="ORF">Tdes44962_MAKER08546</name>
</gene>
<reference evidence="2 3" key="1">
    <citation type="journal article" date="2018" name="IMA Fungus">
        <title>IMA Genome-F 10: Nine draft genome sequences of Claviceps purpurea s.lat., including C. arundinis, C. humidiphila, and C. cf. spartinae, pseudomolecules for the pitch canker pathogen Fusarium circinatum, draft genome of Davidsoniella eucalypti, Grosmannia galeiformis, Quambalaria eucalypti, and Teratosphaeria destructans.</title>
        <authorList>
            <person name="Wingfield B.D."/>
            <person name="Liu M."/>
            <person name="Nguyen H.D."/>
            <person name="Lane F.A."/>
            <person name="Morgan S.W."/>
            <person name="De Vos L."/>
            <person name="Wilken P.M."/>
            <person name="Duong T.A."/>
            <person name="Aylward J."/>
            <person name="Coetzee M.P."/>
            <person name="Dadej K."/>
            <person name="De Beer Z.W."/>
            <person name="Findlay W."/>
            <person name="Havenga M."/>
            <person name="Kolarik M."/>
            <person name="Menzies J.G."/>
            <person name="Naidoo K."/>
            <person name="Pochopski O."/>
            <person name="Shoukouhi P."/>
            <person name="Santana Q.C."/>
            <person name="Seifert K.A."/>
            <person name="Soal N."/>
            <person name="Steenkamp E.T."/>
            <person name="Tatham C.T."/>
            <person name="van der Nest M.A."/>
            <person name="Wingfield M.J."/>
        </authorList>
    </citation>
    <scope>NUCLEOTIDE SEQUENCE [LARGE SCALE GENOMIC DNA]</scope>
    <source>
        <strain evidence="2">CMW44962</strain>
    </source>
</reference>
<keyword evidence="3" id="KW-1185">Reference proteome</keyword>
<keyword evidence="1" id="KW-0812">Transmembrane</keyword>
<dbReference type="PANTHER" id="PTHR35896">
    <property type="entry name" value="IG-LIKE DOMAIN-CONTAINING PROTEIN"/>
    <property type="match status" value="1"/>
</dbReference>
<dbReference type="EMBL" id="RIBY02000924">
    <property type="protein sequence ID" value="KAH9835488.1"/>
    <property type="molecule type" value="Genomic_DNA"/>
</dbReference>
<accession>A0A9W7W4T9</accession>